<evidence type="ECO:0000256" key="1">
    <source>
        <dbReference type="SAM" id="MobiDB-lite"/>
    </source>
</evidence>
<evidence type="ECO:0000313" key="2">
    <source>
        <dbReference type="EMBL" id="RGM75282.1"/>
    </source>
</evidence>
<gene>
    <name evidence="2" type="ORF">DXB99_01755</name>
</gene>
<feature type="compositionally biased region" description="Basic and acidic residues" evidence="1">
    <location>
        <begin position="82"/>
        <end position="103"/>
    </location>
</feature>
<dbReference type="RefSeq" id="WP_117718040.1">
    <property type="nucleotide sequence ID" value="NZ_CP143947.1"/>
</dbReference>
<organism evidence="2 3">
    <name type="scientific">Agathobacter rectalis</name>
    <dbReference type="NCBI Taxonomy" id="39491"/>
    <lineage>
        <taxon>Bacteria</taxon>
        <taxon>Bacillati</taxon>
        <taxon>Bacillota</taxon>
        <taxon>Clostridia</taxon>
        <taxon>Lachnospirales</taxon>
        <taxon>Lachnospiraceae</taxon>
        <taxon>Agathobacter</taxon>
    </lineage>
</organism>
<evidence type="ECO:0000313" key="3">
    <source>
        <dbReference type="Proteomes" id="UP000260758"/>
    </source>
</evidence>
<reference evidence="2 3" key="1">
    <citation type="submission" date="2018-08" db="EMBL/GenBank/DDBJ databases">
        <title>A genome reference for cultivated species of the human gut microbiota.</title>
        <authorList>
            <person name="Zou Y."/>
            <person name="Xue W."/>
            <person name="Luo G."/>
        </authorList>
    </citation>
    <scope>NUCLEOTIDE SEQUENCE [LARGE SCALE GENOMIC DNA]</scope>
    <source>
        <strain evidence="2 3">OM07-13</strain>
    </source>
</reference>
<protein>
    <submittedName>
        <fullName evidence="2">Uncharacterized protein</fullName>
    </submittedName>
</protein>
<dbReference type="EMBL" id="QSTP01000001">
    <property type="protein sequence ID" value="RGM75282.1"/>
    <property type="molecule type" value="Genomic_DNA"/>
</dbReference>
<accession>A0A3E4YL64</accession>
<feature type="region of interest" description="Disordered" evidence="1">
    <location>
        <begin position="82"/>
        <end position="110"/>
    </location>
</feature>
<sequence>MKCDNTEKSILIALYKLRYEQNKNQPCLLSEMQILQDMERYFPDDFSFEDIVSVELSDCKTSEEYHAVTELLERLEEQHDKYEEYEDFKDNRDEEQEKDKDDDVFMPSFI</sequence>
<comment type="caution">
    <text evidence="2">The sequence shown here is derived from an EMBL/GenBank/DDBJ whole genome shotgun (WGS) entry which is preliminary data.</text>
</comment>
<dbReference type="Proteomes" id="UP000260758">
    <property type="component" value="Unassembled WGS sequence"/>
</dbReference>
<name>A0A3E4YL64_9FIRM</name>
<proteinExistence type="predicted"/>
<dbReference type="AlphaFoldDB" id="A0A3E4YL64"/>